<dbReference type="RefSeq" id="WP_082787812.1">
    <property type="nucleotide sequence ID" value="NZ_LTBB01000002.1"/>
</dbReference>
<accession>A0A151AQX7</accession>
<dbReference type="Gene3D" id="2.30.30.240">
    <property type="entry name" value="PRC-barrel domain"/>
    <property type="match status" value="2"/>
</dbReference>
<organism evidence="2 3">
    <name type="scientific">Clostridium colicanis DSM 13634</name>
    <dbReference type="NCBI Taxonomy" id="1121305"/>
    <lineage>
        <taxon>Bacteria</taxon>
        <taxon>Bacillati</taxon>
        <taxon>Bacillota</taxon>
        <taxon>Clostridia</taxon>
        <taxon>Eubacteriales</taxon>
        <taxon>Clostridiaceae</taxon>
        <taxon>Clostridium</taxon>
    </lineage>
</organism>
<evidence type="ECO:0000313" key="3">
    <source>
        <dbReference type="Proteomes" id="UP000075374"/>
    </source>
</evidence>
<name>A0A151AQX7_9CLOT</name>
<gene>
    <name evidence="2" type="ORF">CLCOL_06180</name>
</gene>
<dbReference type="Proteomes" id="UP000075374">
    <property type="component" value="Unassembled WGS sequence"/>
</dbReference>
<keyword evidence="3" id="KW-1185">Reference proteome</keyword>
<dbReference type="Pfam" id="PF05239">
    <property type="entry name" value="PRC"/>
    <property type="match status" value="2"/>
</dbReference>
<feature type="domain" description="PRC-barrel" evidence="1">
    <location>
        <begin position="75"/>
        <end position="118"/>
    </location>
</feature>
<sequence>MYRSKDFMLMEVMDISGKKIGFIKDILIDFNKGYITGFSISSTRLLKKDYTVRKENIISFNNNMVISEISEECELKLSDFKGMDVVNNKGDIIGMVEDIIFNNEDFKINGLIVSTGFIRNLIYGKQIYLIKELILGNKNILYFKEGNNMVFRTVPHKLMEVDSNE</sequence>
<evidence type="ECO:0000313" key="2">
    <source>
        <dbReference type="EMBL" id="KYH29980.1"/>
    </source>
</evidence>
<dbReference type="EMBL" id="LTBB01000002">
    <property type="protein sequence ID" value="KYH29980.1"/>
    <property type="molecule type" value="Genomic_DNA"/>
</dbReference>
<dbReference type="PATRIC" id="fig|1121305.3.peg.623"/>
<proteinExistence type="predicted"/>
<dbReference type="SUPFAM" id="SSF50346">
    <property type="entry name" value="PRC-barrel domain"/>
    <property type="match status" value="2"/>
</dbReference>
<evidence type="ECO:0000259" key="1">
    <source>
        <dbReference type="Pfam" id="PF05239"/>
    </source>
</evidence>
<dbReference type="InterPro" id="IPR011033">
    <property type="entry name" value="PRC_barrel-like_sf"/>
</dbReference>
<dbReference type="STRING" id="1121305.CLCOL_06180"/>
<dbReference type="InterPro" id="IPR027275">
    <property type="entry name" value="PRC-brl_dom"/>
</dbReference>
<feature type="domain" description="PRC-barrel" evidence="1">
    <location>
        <begin position="2"/>
        <end position="61"/>
    </location>
</feature>
<dbReference type="AlphaFoldDB" id="A0A151AQX7"/>
<reference evidence="2 3" key="1">
    <citation type="submission" date="2016-02" db="EMBL/GenBank/DDBJ databases">
        <title>Genome sequence of Clostridium colicanis DSM 13634.</title>
        <authorList>
            <person name="Poehlein A."/>
            <person name="Daniel R."/>
        </authorList>
    </citation>
    <scope>NUCLEOTIDE SEQUENCE [LARGE SCALE GENOMIC DNA]</scope>
    <source>
        <strain evidence="2 3">DSM 13634</strain>
    </source>
</reference>
<comment type="caution">
    <text evidence="2">The sequence shown here is derived from an EMBL/GenBank/DDBJ whole genome shotgun (WGS) entry which is preliminary data.</text>
</comment>
<protein>
    <submittedName>
        <fullName evidence="2">PRC-barrel domain protein</fullName>
    </submittedName>
</protein>